<sequence length="96" mass="11072">MADVIDYKRKVFVNLKDSIMYTLFAVISGLVFFIPEMLVDVPFLSYLAGKYSEMTLGSFVEVIFFIGFVVLAITHALMIHTNYRLYKIEQEMNTSL</sequence>
<keyword evidence="1" id="KW-1133">Transmembrane helix</keyword>
<feature type="transmembrane region" description="Helical" evidence="1">
    <location>
        <begin position="59"/>
        <end position="79"/>
    </location>
</feature>
<keyword evidence="3" id="KW-1185">Reference proteome</keyword>
<evidence type="ECO:0000313" key="3">
    <source>
        <dbReference type="Proteomes" id="UP000036097"/>
    </source>
</evidence>
<gene>
    <name evidence="2" type="ORF">ABT56_06285</name>
</gene>
<organism evidence="2 3">
    <name type="scientific">Photobacterium aquae</name>
    <dbReference type="NCBI Taxonomy" id="1195763"/>
    <lineage>
        <taxon>Bacteria</taxon>
        <taxon>Pseudomonadati</taxon>
        <taxon>Pseudomonadota</taxon>
        <taxon>Gammaproteobacteria</taxon>
        <taxon>Vibrionales</taxon>
        <taxon>Vibrionaceae</taxon>
        <taxon>Photobacterium</taxon>
    </lineage>
</organism>
<dbReference type="STRING" id="1195763.ABT56_06285"/>
<keyword evidence="1" id="KW-0472">Membrane</keyword>
<accession>A0A0J1H5Z9</accession>
<dbReference type="EMBL" id="LDOT01000006">
    <property type="protein sequence ID" value="KLV07153.1"/>
    <property type="molecule type" value="Genomic_DNA"/>
</dbReference>
<name>A0A0J1H5Z9_9GAMM</name>
<evidence type="ECO:0000313" key="2">
    <source>
        <dbReference type="EMBL" id="KLV07153.1"/>
    </source>
</evidence>
<protein>
    <submittedName>
        <fullName evidence="2">Uncharacterized protein</fullName>
    </submittedName>
</protein>
<dbReference type="Proteomes" id="UP000036097">
    <property type="component" value="Unassembled WGS sequence"/>
</dbReference>
<proteinExistence type="predicted"/>
<dbReference type="PATRIC" id="fig|1195763.3.peg.1334"/>
<evidence type="ECO:0000256" key="1">
    <source>
        <dbReference type="SAM" id="Phobius"/>
    </source>
</evidence>
<keyword evidence="1" id="KW-0812">Transmembrane</keyword>
<comment type="caution">
    <text evidence="2">The sequence shown here is derived from an EMBL/GenBank/DDBJ whole genome shotgun (WGS) entry which is preliminary data.</text>
</comment>
<feature type="transmembrane region" description="Helical" evidence="1">
    <location>
        <begin position="21"/>
        <end position="39"/>
    </location>
</feature>
<dbReference type="AlphaFoldDB" id="A0A0J1H5Z9"/>
<dbReference type="RefSeq" id="WP_047878004.1">
    <property type="nucleotide sequence ID" value="NZ_LDOT01000006.1"/>
</dbReference>
<reference evidence="2 3" key="1">
    <citation type="submission" date="2015-05" db="EMBL/GenBank/DDBJ databases">
        <title>Photobacterium galathea sp. nov.</title>
        <authorList>
            <person name="Machado H."/>
            <person name="Gram L."/>
        </authorList>
    </citation>
    <scope>NUCLEOTIDE SEQUENCE [LARGE SCALE GENOMIC DNA]</scope>
    <source>
        <strain evidence="2 3">CGMCC 1.12159</strain>
    </source>
</reference>